<reference evidence="1" key="1">
    <citation type="submission" date="2011-09" db="EMBL/GenBank/DDBJ databases">
        <title>A novel amdA gene encoded by the newly isolated Variovorax sp. HH01 strain defines a novel class of cofactor-less aryl malonic acid decarboxylase.</title>
        <authorList>
            <person name="Horn S."/>
            <person name="Maimanakos J."/>
            <person name="Streit W.R."/>
        </authorList>
    </citation>
    <scope>NUCLEOTIDE SEQUENCE</scope>
    <source>
        <strain evidence="1">HH01</strain>
    </source>
</reference>
<name>I3PCN4_9BURK</name>
<organism evidence="1">
    <name type="scientific">Variovorax sp. HH01</name>
    <dbReference type="NCBI Taxonomy" id="1084736"/>
    <lineage>
        <taxon>Bacteria</taxon>
        <taxon>Pseudomonadati</taxon>
        <taxon>Pseudomonadota</taxon>
        <taxon>Betaproteobacteria</taxon>
        <taxon>Burkholderiales</taxon>
        <taxon>Comamonadaceae</taxon>
        <taxon>Variovorax</taxon>
    </lineage>
</organism>
<dbReference type="EMBL" id="JN646852">
    <property type="protein sequence ID" value="AER23941.1"/>
    <property type="molecule type" value="Genomic_DNA"/>
</dbReference>
<protein>
    <submittedName>
        <fullName evidence="1">Uncharacterized protein</fullName>
    </submittedName>
</protein>
<evidence type="ECO:0000313" key="1">
    <source>
        <dbReference type="EMBL" id="AER23941.1"/>
    </source>
</evidence>
<proteinExistence type="predicted"/>
<dbReference type="AlphaFoldDB" id="I3PCN4"/>
<sequence>MTNQRVFASPYGGSEQALDMGNDRWAISLTLPNRRFEDAARVEAFIAALRGMTNTVRLYHWVRKVPRGTMRGTPTAQAAGAGTQALNLNTVVGATLEAGDMIGVAGLLLQVAGPAVANGAGVMPVTIVNKLRVPVPNGSAVAWDRPTALFRQSSQSARVQYIPGYAPEVPFDFVEVVS</sequence>
<gene>
    <name evidence="1" type="ORF">var064</name>
</gene>
<accession>I3PCN4</accession>